<dbReference type="GeneID" id="113119942"/>
<dbReference type="Proteomes" id="UP000515129">
    <property type="component" value="Chromosome 19"/>
</dbReference>
<reference evidence="3" key="1">
    <citation type="submission" date="2025-08" db="UniProtKB">
        <authorList>
            <consortium name="RefSeq"/>
        </authorList>
    </citation>
    <scope>IDENTIFICATION</scope>
    <source>
        <strain evidence="3">Wakin</strain>
        <tissue evidence="3">Muscle</tissue>
    </source>
</reference>
<dbReference type="InterPro" id="IPR053164">
    <property type="entry name" value="IS1016-like_transposase"/>
</dbReference>
<keyword evidence="2" id="KW-1185">Reference proteome</keyword>
<evidence type="ECO:0000313" key="3">
    <source>
        <dbReference type="RefSeq" id="XP_026145480.1"/>
    </source>
</evidence>
<protein>
    <submittedName>
        <fullName evidence="3">Uncharacterized protein LOC113119942</fullName>
    </submittedName>
</protein>
<dbReference type="OrthoDB" id="8597234at2759"/>
<dbReference type="AlphaFoldDB" id="A0A6P6RJP7"/>
<dbReference type="InterPro" id="IPR024445">
    <property type="entry name" value="Tnp_ISXO2-like"/>
</dbReference>
<organism evidence="2 3">
    <name type="scientific">Carassius auratus</name>
    <name type="common">Goldfish</name>
    <dbReference type="NCBI Taxonomy" id="7957"/>
    <lineage>
        <taxon>Eukaryota</taxon>
        <taxon>Metazoa</taxon>
        <taxon>Chordata</taxon>
        <taxon>Craniata</taxon>
        <taxon>Vertebrata</taxon>
        <taxon>Euteleostomi</taxon>
        <taxon>Actinopterygii</taxon>
        <taxon>Neopterygii</taxon>
        <taxon>Teleostei</taxon>
        <taxon>Ostariophysi</taxon>
        <taxon>Cypriniformes</taxon>
        <taxon>Cyprinidae</taxon>
        <taxon>Cyprininae</taxon>
        <taxon>Carassius</taxon>
    </lineage>
</organism>
<dbReference type="NCBIfam" id="NF033547">
    <property type="entry name" value="transpos_IS1595"/>
    <property type="match status" value="1"/>
</dbReference>
<dbReference type="PANTHER" id="PTHR47163:SF2">
    <property type="entry name" value="SI:DKEY-17M8.2"/>
    <property type="match status" value="1"/>
</dbReference>
<dbReference type="KEGG" id="caua:113119942"/>
<accession>A0A6P6RJP7</accession>
<evidence type="ECO:0000259" key="1">
    <source>
        <dbReference type="SMART" id="SM01126"/>
    </source>
</evidence>
<name>A0A6P6RJP7_CARAU</name>
<proteinExistence type="predicted"/>
<dbReference type="Pfam" id="PF12762">
    <property type="entry name" value="DDE_Tnp_IS1595"/>
    <property type="match status" value="1"/>
</dbReference>
<evidence type="ECO:0000313" key="2">
    <source>
        <dbReference type="Proteomes" id="UP000515129"/>
    </source>
</evidence>
<feature type="domain" description="ISXO2-like transposase" evidence="1">
    <location>
        <begin position="145"/>
        <end position="292"/>
    </location>
</feature>
<gene>
    <name evidence="3" type="primary">LOC113119942</name>
</gene>
<sequence length="317" mass="37782">MVSHYEFLSRILFRQCSKEILKFSRWLMKEGLIRKSMKCPCSHLMRLKLRNGKNEPIWICRDSCHKGKSFAKSIRHGSMFENSHISLQMWMHFIYRFAQGLRLRQVDMLQEGITRSSATLSKLADKLRRVCKSAMKRMRKRGKQTIGRRREIVLIDESKFGHKRKYNRGRANNRSTWVFGMLGIKVERRRPIFKIVHCRSARNLMPLIKKHIRQGSSVISDGWRSYRNLQNEGYDHRIVNHKEHFVDPVTGAHTQNLERLWGVCKSTIWRLRGNRTQNMLKDHLDVIEWTYWRGNNHRNGPLGMLLHDIKKKYTMPT</sequence>
<dbReference type="SMART" id="SM01126">
    <property type="entry name" value="DDE_Tnp_IS1595"/>
    <property type="match status" value="1"/>
</dbReference>
<dbReference type="PANTHER" id="PTHR47163">
    <property type="entry name" value="DDE_TNP_IS1595 DOMAIN-CONTAINING PROTEIN"/>
    <property type="match status" value="1"/>
</dbReference>
<dbReference type="RefSeq" id="XP_026145480.1">
    <property type="nucleotide sequence ID" value="XM_026289695.1"/>
</dbReference>